<name>A0AA40NI90_CITFR</name>
<protein>
    <submittedName>
        <fullName evidence="1">Uncharacterized protein</fullName>
    </submittedName>
</protein>
<accession>A0AA40NI90</accession>
<dbReference type="RefSeq" id="WP_057064341.1">
    <property type="nucleotide sequence ID" value="NZ_LJEB01000087.1"/>
</dbReference>
<comment type="caution">
    <text evidence="1">The sequence shown here is derived from an EMBL/GenBank/DDBJ whole genome shotgun (WGS) entry which is preliminary data.</text>
</comment>
<sequence length="277" mass="31909">MTNSIIKIEALKIAISRTKHGVMRINDVVRDVNTVWTDAGEPYPLPYGEYKRRTWLLADLQRMLAQMIDEAHSEALEEYDARNTLYVYAPGDAAREVWGQMTLVEQTVSVELRHAEALEMNRLFNMRADSNDRPQRLAKETGFPVLTCLKELIAEEGDYFAALERLRQIVSDAHSEALEENYRFGWLTNRFNLFWGGCDFSTRRSMTERAHDEALVINAEMAQREMKLNAIWRGTHRDYKSSTNGVRSIMVCRGATCLVPLSGLTDKEINQRSNLWK</sequence>
<organism evidence="1 2">
    <name type="scientific">Citrobacter freundii</name>
    <dbReference type="NCBI Taxonomy" id="546"/>
    <lineage>
        <taxon>Bacteria</taxon>
        <taxon>Pseudomonadati</taxon>
        <taxon>Pseudomonadota</taxon>
        <taxon>Gammaproteobacteria</taxon>
        <taxon>Enterobacterales</taxon>
        <taxon>Enterobacteriaceae</taxon>
        <taxon>Citrobacter</taxon>
        <taxon>Citrobacter freundii complex</taxon>
    </lineage>
</organism>
<gene>
    <name evidence="1" type="ORF">AN672_18545</name>
</gene>
<evidence type="ECO:0000313" key="1">
    <source>
        <dbReference type="EMBL" id="KPR53910.1"/>
    </source>
</evidence>
<dbReference type="Proteomes" id="UP000050520">
    <property type="component" value="Unassembled WGS sequence"/>
</dbReference>
<dbReference type="AlphaFoldDB" id="A0AA40NI90"/>
<reference evidence="2" key="1">
    <citation type="submission" date="2015-09" db="EMBL/GenBank/DDBJ databases">
        <title>Prevalence of NDMs in South Africa.</title>
        <authorList>
            <person name="Osei Sekyere J."/>
            <person name="Govinden U."/>
            <person name="Essack S."/>
            <person name="Haldorsen B."/>
            <person name="Samuelsen O."/>
            <person name="Aasnaes B."/>
            <person name="Sundsfjord A."/>
        </authorList>
    </citation>
    <scope>NUCLEOTIDE SEQUENCE [LARGE SCALE GENOMIC DNA]</scope>
    <source>
        <strain evidence="2">ST62:944112508</strain>
    </source>
</reference>
<dbReference type="EMBL" id="LJEB01000087">
    <property type="protein sequence ID" value="KPR53910.1"/>
    <property type="molecule type" value="Genomic_DNA"/>
</dbReference>
<evidence type="ECO:0000313" key="2">
    <source>
        <dbReference type="Proteomes" id="UP000050520"/>
    </source>
</evidence>
<reference evidence="1 2" key="2">
    <citation type="journal article" date="2017" name="PLoS ONE">
        <title>Genomic and phenotypic characterisation of fluoroquinolone resistance mechanisms in Enterobacteriaceae in Durban, South Africa.</title>
        <authorList>
            <person name="Osei Sekyere J."/>
            <person name="Amoako D.G."/>
        </authorList>
    </citation>
    <scope>NUCLEOTIDE SEQUENCE [LARGE SCALE GENOMIC DNA]</scope>
    <source>
        <strain evidence="1 2">ST62:944112508</strain>
    </source>
</reference>
<proteinExistence type="predicted"/>